<name>A0A173TPB9_ANAHA</name>
<organism evidence="1 4">
    <name type="scientific">Anaerostipes hadrus</name>
    <dbReference type="NCBI Taxonomy" id="649756"/>
    <lineage>
        <taxon>Bacteria</taxon>
        <taxon>Bacillati</taxon>
        <taxon>Bacillota</taxon>
        <taxon>Clostridia</taxon>
        <taxon>Lachnospirales</taxon>
        <taxon>Lachnospiraceae</taxon>
        <taxon>Anaerostipes</taxon>
    </lineage>
</organism>
<evidence type="ECO:0000313" key="3">
    <source>
        <dbReference type="Proteomes" id="UP000095564"/>
    </source>
</evidence>
<accession>A0A173TPB9</accession>
<reference evidence="3 4" key="1">
    <citation type="submission" date="2015-09" db="EMBL/GenBank/DDBJ databases">
        <authorList>
            <consortium name="Pathogen Informatics"/>
        </authorList>
    </citation>
    <scope>NUCLEOTIDE SEQUENCE [LARGE SCALE GENOMIC DNA]</scope>
    <source>
        <strain evidence="1 4">2789STDY5608868</strain>
        <strain evidence="2 3">2789STDY5834908</strain>
    </source>
</reference>
<evidence type="ECO:0000313" key="4">
    <source>
        <dbReference type="Proteomes" id="UP000095598"/>
    </source>
</evidence>
<proteinExistence type="predicted"/>
<evidence type="ECO:0000313" key="2">
    <source>
        <dbReference type="EMBL" id="CUP63021.1"/>
    </source>
</evidence>
<dbReference type="Proteomes" id="UP000095564">
    <property type="component" value="Unassembled WGS sequence"/>
</dbReference>
<sequence>MITTKEMEMLHQIIWQYYKQKEISDIKMINYFLKCTGHSFSVHEIAWMLSYTKELRNQFEKKGELK</sequence>
<dbReference type="EMBL" id="CYXT01000017">
    <property type="protein sequence ID" value="CUN04049.1"/>
    <property type="molecule type" value="Genomic_DNA"/>
</dbReference>
<dbReference type="RefSeq" id="WP_044923444.1">
    <property type="nucleotide sequence ID" value="NZ_CYXT01000017.1"/>
</dbReference>
<evidence type="ECO:0000313" key="1">
    <source>
        <dbReference type="EMBL" id="CUN04049.1"/>
    </source>
</evidence>
<protein>
    <submittedName>
        <fullName evidence="1">Uncharacterized protein</fullName>
    </submittedName>
</protein>
<dbReference type="EMBL" id="CZAU01000016">
    <property type="protein sequence ID" value="CUP63021.1"/>
    <property type="molecule type" value="Genomic_DNA"/>
</dbReference>
<dbReference type="AlphaFoldDB" id="A0A173TPB9"/>
<dbReference type="Proteomes" id="UP000095598">
    <property type="component" value="Unassembled WGS sequence"/>
</dbReference>
<gene>
    <name evidence="1" type="ORF">ERS852425_02232</name>
    <name evidence="2" type="ORF">ERS852520_01814</name>
</gene>